<feature type="transmembrane region" description="Helical" evidence="1">
    <location>
        <begin position="61"/>
        <end position="82"/>
    </location>
</feature>
<sequence length="109" mass="11749">MTPSTSLTLGGFVQGLQANMMGLIGSLVAVLIILLIVRWFISKSLGEQGIEQGDANSTRRWANSIALIITIVVVVGFSWNAANYATNVIPRTGLDRSSINQDMDANVKR</sequence>
<proteinExistence type="predicted"/>
<protein>
    <submittedName>
        <fullName evidence="2">Uncharacterized protein</fullName>
    </submittedName>
</protein>
<dbReference type="Proteomes" id="UP000177215">
    <property type="component" value="Unassembled WGS sequence"/>
</dbReference>
<feature type="transmembrane region" description="Helical" evidence="1">
    <location>
        <begin position="20"/>
        <end position="41"/>
    </location>
</feature>
<keyword evidence="1" id="KW-1133">Transmembrane helix</keyword>
<organism evidence="2 3">
    <name type="scientific">Candidatus Kaiserbacteria bacterium RIFCSPLOWO2_01_FULL_54_24</name>
    <dbReference type="NCBI Taxonomy" id="1798515"/>
    <lineage>
        <taxon>Bacteria</taxon>
        <taxon>Candidatus Kaiseribacteriota</taxon>
    </lineage>
</organism>
<comment type="caution">
    <text evidence="2">The sequence shown here is derived from an EMBL/GenBank/DDBJ whole genome shotgun (WGS) entry which is preliminary data.</text>
</comment>
<evidence type="ECO:0000256" key="1">
    <source>
        <dbReference type="SAM" id="Phobius"/>
    </source>
</evidence>
<keyword evidence="1" id="KW-0812">Transmembrane</keyword>
<dbReference type="AlphaFoldDB" id="A0A1F6ETC5"/>
<evidence type="ECO:0000313" key="3">
    <source>
        <dbReference type="Proteomes" id="UP000177215"/>
    </source>
</evidence>
<reference evidence="2 3" key="1">
    <citation type="journal article" date="2016" name="Nat. Commun.">
        <title>Thousands of microbial genomes shed light on interconnected biogeochemical processes in an aquifer system.</title>
        <authorList>
            <person name="Anantharaman K."/>
            <person name="Brown C.T."/>
            <person name="Hug L.A."/>
            <person name="Sharon I."/>
            <person name="Castelle C.J."/>
            <person name="Probst A.J."/>
            <person name="Thomas B.C."/>
            <person name="Singh A."/>
            <person name="Wilkins M.J."/>
            <person name="Karaoz U."/>
            <person name="Brodie E.L."/>
            <person name="Williams K.H."/>
            <person name="Hubbard S.S."/>
            <person name="Banfield J.F."/>
        </authorList>
    </citation>
    <scope>NUCLEOTIDE SEQUENCE [LARGE SCALE GENOMIC DNA]</scope>
</reference>
<accession>A0A1F6ETC5</accession>
<keyword evidence="1" id="KW-0472">Membrane</keyword>
<dbReference type="EMBL" id="MFMC01000034">
    <property type="protein sequence ID" value="OGG76867.1"/>
    <property type="molecule type" value="Genomic_DNA"/>
</dbReference>
<name>A0A1F6ETC5_9BACT</name>
<evidence type="ECO:0000313" key="2">
    <source>
        <dbReference type="EMBL" id="OGG76867.1"/>
    </source>
</evidence>
<gene>
    <name evidence="2" type="ORF">A3B35_00225</name>
</gene>